<dbReference type="Proteomes" id="UP001638015">
    <property type="component" value="Unassembled WGS sequence"/>
</dbReference>
<proteinExistence type="predicted"/>
<dbReference type="EMBL" id="JBGMEH010000003">
    <property type="protein sequence ID" value="MFO3715891.1"/>
    <property type="molecule type" value="Genomic_DNA"/>
</dbReference>
<name>A0ABW9MVN8_9FIRM</name>
<organism evidence="1 2">
    <name type="scientific">Anaerococcus cruorum</name>
    <dbReference type="NCBI Taxonomy" id="3115617"/>
    <lineage>
        <taxon>Bacteria</taxon>
        <taxon>Bacillati</taxon>
        <taxon>Bacillota</taxon>
        <taxon>Tissierellia</taxon>
        <taxon>Tissierellales</taxon>
        <taxon>Peptoniphilaceae</taxon>
        <taxon>Anaerococcus</taxon>
    </lineage>
</organism>
<gene>
    <name evidence="1" type="ORF">ACCQ40_03680</name>
</gene>
<keyword evidence="2" id="KW-1185">Reference proteome</keyword>
<reference evidence="1 2" key="1">
    <citation type="journal article" date="2025" name="Anaerobe">
        <title>Description of Anaerococcus kampingiae sp. nov., Anaerococcus groningensis sp. nov., Anaerococcus martiniensis sp. nov., and Anaerococcus cruorum sp. nov., isolated from human clinical specimens.</title>
        <authorList>
            <person name="Boiten K.E."/>
            <person name="Meijer J."/>
            <person name="van Wezel E.M."/>
            <person name="Veloo A.C.M."/>
        </authorList>
    </citation>
    <scope>NUCLEOTIDE SEQUENCE [LARGE SCALE GENOMIC DNA]</scope>
    <source>
        <strain evidence="1 2">ENR1039</strain>
    </source>
</reference>
<protein>
    <submittedName>
        <fullName evidence="1">Uncharacterized protein</fullName>
    </submittedName>
</protein>
<evidence type="ECO:0000313" key="1">
    <source>
        <dbReference type="EMBL" id="MFO3715891.1"/>
    </source>
</evidence>
<comment type="caution">
    <text evidence="1">The sequence shown here is derived from an EMBL/GenBank/DDBJ whole genome shotgun (WGS) entry which is preliminary data.</text>
</comment>
<accession>A0ABW9MVN8</accession>
<evidence type="ECO:0000313" key="2">
    <source>
        <dbReference type="Proteomes" id="UP001638015"/>
    </source>
</evidence>
<dbReference type="RefSeq" id="WP_410032647.1">
    <property type="nucleotide sequence ID" value="NZ_JBGMEH010000003.1"/>
</dbReference>
<sequence>MAKYLYERNIDIKKPLEIGYPYLDDKGNLDYPLVQYIVIGDCKNNFLLSFDDILVSKGKLYPEVDIDESYFIMDIFNVTFDKNIINKEIIKKL</sequence>